<dbReference type="AlphaFoldDB" id="A0A4Z0WAS1"/>
<dbReference type="InterPro" id="IPR020846">
    <property type="entry name" value="MFS_dom"/>
</dbReference>
<dbReference type="PROSITE" id="PS50850">
    <property type="entry name" value="MFS"/>
    <property type="match status" value="1"/>
</dbReference>
<dbReference type="Proteomes" id="UP000297475">
    <property type="component" value="Unassembled WGS sequence"/>
</dbReference>
<feature type="transmembrane region" description="Helical" evidence="6">
    <location>
        <begin position="370"/>
        <end position="393"/>
    </location>
</feature>
<dbReference type="Gene3D" id="1.20.1250.20">
    <property type="entry name" value="MFS general substrate transporter like domains"/>
    <property type="match status" value="1"/>
</dbReference>
<feature type="transmembrane region" description="Helical" evidence="6">
    <location>
        <begin position="21"/>
        <end position="40"/>
    </location>
</feature>
<dbReference type="GO" id="GO:0012505">
    <property type="term" value="C:endomembrane system"/>
    <property type="evidence" value="ECO:0007669"/>
    <property type="project" value="UniProtKB-SubCell"/>
</dbReference>
<dbReference type="OrthoDB" id="9768783at2"/>
<accession>A0A4Z0WAS1</accession>
<dbReference type="GO" id="GO:0022857">
    <property type="term" value="F:transmembrane transporter activity"/>
    <property type="evidence" value="ECO:0007669"/>
    <property type="project" value="InterPro"/>
</dbReference>
<organism evidence="8 9">
    <name type="scientific">Natronospirillum operosum</name>
    <dbReference type="NCBI Taxonomy" id="2759953"/>
    <lineage>
        <taxon>Bacteria</taxon>
        <taxon>Pseudomonadati</taxon>
        <taxon>Pseudomonadota</taxon>
        <taxon>Gammaproteobacteria</taxon>
        <taxon>Oceanospirillales</taxon>
        <taxon>Natronospirillaceae</taxon>
        <taxon>Natronospirillum</taxon>
    </lineage>
</organism>
<dbReference type="InterPro" id="IPR036259">
    <property type="entry name" value="MFS_trans_sf"/>
</dbReference>
<protein>
    <submittedName>
        <fullName evidence="8">MFS transporter</fullName>
    </submittedName>
</protein>
<keyword evidence="2" id="KW-0813">Transport</keyword>
<feature type="domain" description="Major facilitator superfamily (MFS) profile" evidence="7">
    <location>
        <begin position="235"/>
        <end position="445"/>
    </location>
</feature>
<feature type="transmembrane region" description="Helical" evidence="6">
    <location>
        <begin position="399"/>
        <end position="417"/>
    </location>
</feature>
<evidence type="ECO:0000256" key="2">
    <source>
        <dbReference type="ARBA" id="ARBA00022448"/>
    </source>
</evidence>
<feature type="transmembrane region" description="Helical" evidence="6">
    <location>
        <begin position="52"/>
        <end position="71"/>
    </location>
</feature>
<name>A0A4Z0WAS1_9GAMM</name>
<evidence type="ECO:0000256" key="3">
    <source>
        <dbReference type="ARBA" id="ARBA00022692"/>
    </source>
</evidence>
<dbReference type="RefSeq" id="WP_135484057.1">
    <property type="nucleotide sequence ID" value="NZ_SRMF01000007.1"/>
</dbReference>
<evidence type="ECO:0000259" key="7">
    <source>
        <dbReference type="PROSITE" id="PS50850"/>
    </source>
</evidence>
<dbReference type="Pfam" id="PF11700">
    <property type="entry name" value="ATG22"/>
    <property type="match status" value="1"/>
</dbReference>
<dbReference type="PANTHER" id="PTHR23519:SF1">
    <property type="entry name" value="AUTOPHAGY-RELATED PROTEIN 22"/>
    <property type="match status" value="1"/>
</dbReference>
<evidence type="ECO:0000256" key="4">
    <source>
        <dbReference type="ARBA" id="ARBA00022989"/>
    </source>
</evidence>
<sequence>MRNPGSKREIFGWAMYDVANQAYTTVVISFIYSAFFVSYIVPEDSRLQDTYWSIALIGSMLMAMVLSPIVGQRIDQGASKKRLLAWSTAFCVLFTCCLWFVAPGYVWLGVALLLVSNTAWMLGEAIISSFLPDLSSRRNMGVISGLGWGLGYLGGLISMVLVSILIVRADPAEDLAAYISQNQWSMVAISLYFVLFAIPTFVLVRDRRQPIDPHVAQRAWLQSLNLRKVAREQPALMRFFLAFLFYTAGVQTVIKFIGIYTSAELGMSAGDLINVFLATQISALCGAIGFGFLDRAIGARPTLLLTIGLWILAIGSMYGLQTLADWFNADPTNVFIVVALMAGTGIGSIQASSRSLVGQLTPNARAGSAFGLWGMFMRSAAILAAMFGVVADIFSRQNALLMVIGFFIIGGLLLLRVPLREALAERYAEDERREAAADDAEQVRS</sequence>
<dbReference type="PANTHER" id="PTHR23519">
    <property type="entry name" value="AUTOPHAGY-RELATED PROTEIN 22"/>
    <property type="match status" value="1"/>
</dbReference>
<evidence type="ECO:0000313" key="8">
    <source>
        <dbReference type="EMBL" id="TGG91646.1"/>
    </source>
</evidence>
<dbReference type="SUPFAM" id="SSF103473">
    <property type="entry name" value="MFS general substrate transporter"/>
    <property type="match status" value="1"/>
</dbReference>
<evidence type="ECO:0000256" key="5">
    <source>
        <dbReference type="ARBA" id="ARBA00023136"/>
    </source>
</evidence>
<feature type="transmembrane region" description="Helical" evidence="6">
    <location>
        <begin position="186"/>
        <end position="204"/>
    </location>
</feature>
<evidence type="ECO:0000256" key="6">
    <source>
        <dbReference type="SAM" id="Phobius"/>
    </source>
</evidence>
<feature type="transmembrane region" description="Helical" evidence="6">
    <location>
        <begin position="302"/>
        <end position="320"/>
    </location>
</feature>
<feature type="transmembrane region" description="Helical" evidence="6">
    <location>
        <begin position="83"/>
        <end position="101"/>
    </location>
</feature>
<feature type="transmembrane region" description="Helical" evidence="6">
    <location>
        <begin position="332"/>
        <end position="349"/>
    </location>
</feature>
<dbReference type="EMBL" id="SRMF01000007">
    <property type="protein sequence ID" value="TGG91646.1"/>
    <property type="molecule type" value="Genomic_DNA"/>
</dbReference>
<keyword evidence="5 6" id="KW-0472">Membrane</keyword>
<comment type="caution">
    <text evidence="8">The sequence shown here is derived from an EMBL/GenBank/DDBJ whole genome shotgun (WGS) entry which is preliminary data.</text>
</comment>
<dbReference type="InterPro" id="IPR024671">
    <property type="entry name" value="Atg22-like"/>
</dbReference>
<feature type="transmembrane region" description="Helical" evidence="6">
    <location>
        <begin position="107"/>
        <end position="131"/>
    </location>
</feature>
<comment type="subcellular location">
    <subcellularLocation>
        <location evidence="1">Endomembrane system</location>
        <topology evidence="1">Multi-pass membrane protein</topology>
    </subcellularLocation>
</comment>
<proteinExistence type="predicted"/>
<reference evidence="8 9" key="1">
    <citation type="submission" date="2019-04" db="EMBL/GenBank/DDBJ databases">
        <title>Natronospirillum operosus gen. nov., sp. nov., a haloalkaliphilic satellite isolated from decaying biomass of laboratory culture of cyanobacterium Geitlerinema sp. and proposal of Natronospirillaceae fam. nov. and Saccharospirillaceae fam. nov.</title>
        <authorList>
            <person name="Kevbrin V."/>
            <person name="Boltyanskaya Y."/>
            <person name="Koziaeva V."/>
            <person name="Grouzdev D.S."/>
            <person name="Park M."/>
            <person name="Cho J."/>
        </authorList>
    </citation>
    <scope>NUCLEOTIDE SEQUENCE [LARGE SCALE GENOMIC DNA]</scope>
    <source>
        <strain evidence="8 9">G-116</strain>
    </source>
</reference>
<keyword evidence="4 6" id="KW-1133">Transmembrane helix</keyword>
<feature type="transmembrane region" description="Helical" evidence="6">
    <location>
        <begin position="272"/>
        <end position="293"/>
    </location>
</feature>
<evidence type="ECO:0000313" key="9">
    <source>
        <dbReference type="Proteomes" id="UP000297475"/>
    </source>
</evidence>
<evidence type="ECO:0000256" key="1">
    <source>
        <dbReference type="ARBA" id="ARBA00004127"/>
    </source>
</evidence>
<feature type="transmembrane region" description="Helical" evidence="6">
    <location>
        <begin position="143"/>
        <end position="166"/>
    </location>
</feature>
<keyword evidence="9" id="KW-1185">Reference proteome</keyword>
<keyword evidence="3 6" id="KW-0812">Transmembrane</keyword>
<feature type="transmembrane region" description="Helical" evidence="6">
    <location>
        <begin position="235"/>
        <end position="260"/>
    </location>
</feature>
<dbReference type="InterPro" id="IPR050495">
    <property type="entry name" value="ATG22/LtaA_families"/>
</dbReference>
<gene>
    <name evidence="8" type="ORF">E4656_14690</name>
</gene>